<evidence type="ECO:0000256" key="6">
    <source>
        <dbReference type="SAM" id="Phobius"/>
    </source>
</evidence>
<keyword evidence="3 6" id="KW-1133">Transmembrane helix</keyword>
<dbReference type="HOGENOM" id="CLU_1194877_0_0_1"/>
<comment type="similarity">
    <text evidence="5">Belongs to the SAT4 family.</text>
</comment>
<sequence>MLAVIGLGLTKASILILIRGIFSVSRPFRHLCNAMLFVVAAWTISFFFSNLFTCFPVTPLVEPFYGNKCINGLAMWYAGCISDVVVDLIILVIPLPMISQLKLPLRQKVAIGAIFLLGTTVVVISITRMAMYFHVGTTFREHYNDMTYYTSPVFFWTNIEISLAVILACLPTLRPVWTVLSGGRARKSSTYRPYDEIEPENSERMRRVKPTLDTIDRLESSIALVKVPAGPR</sequence>
<reference evidence="9" key="2">
    <citation type="journal article" date="2009" name="Fungal Genet. Biol.">
        <title>The 2008 update of the Aspergillus nidulans genome annotation: a community effort.</title>
        <authorList>
            <person name="Wortman J.R."/>
            <person name="Gilsenan J.M."/>
            <person name="Joardar V."/>
            <person name="Deegan J."/>
            <person name="Clutterbuck J."/>
            <person name="Andersen M.R."/>
            <person name="Archer D."/>
            <person name="Bencina M."/>
            <person name="Braus G."/>
            <person name="Coutinho P."/>
            <person name="von Dohren H."/>
            <person name="Doonan J."/>
            <person name="Driessen A.J."/>
            <person name="Durek P."/>
            <person name="Espeso E."/>
            <person name="Fekete E."/>
            <person name="Flipphi M."/>
            <person name="Estrada C.G."/>
            <person name="Geysens S."/>
            <person name="Goldman G."/>
            <person name="de Groot P.W."/>
            <person name="Hansen K."/>
            <person name="Harris S.D."/>
            <person name="Heinekamp T."/>
            <person name="Helmstaedt K."/>
            <person name="Henrissat B."/>
            <person name="Hofmann G."/>
            <person name="Homan T."/>
            <person name="Horio T."/>
            <person name="Horiuchi H."/>
            <person name="James S."/>
            <person name="Jones M."/>
            <person name="Karaffa L."/>
            <person name="Karanyi Z."/>
            <person name="Kato M."/>
            <person name="Keller N."/>
            <person name="Kelly D.E."/>
            <person name="Kiel J.A."/>
            <person name="Kim J.M."/>
            <person name="van der Klei I.J."/>
            <person name="Klis F.M."/>
            <person name="Kovalchuk A."/>
            <person name="Krasevec N."/>
            <person name="Kubicek C.P."/>
            <person name="Liu B."/>
            <person name="Maccabe A."/>
            <person name="Meyer V."/>
            <person name="Mirabito P."/>
            <person name="Miskei M."/>
            <person name="Mos M."/>
            <person name="Mullins J."/>
            <person name="Nelson D.R."/>
            <person name="Nielsen J."/>
            <person name="Oakley B.R."/>
            <person name="Osmani S.A."/>
            <person name="Pakula T."/>
            <person name="Paszewski A."/>
            <person name="Paulsen I."/>
            <person name="Pilsyk S."/>
            <person name="Pocsi I."/>
            <person name="Punt P.J."/>
            <person name="Ram A.F."/>
            <person name="Ren Q."/>
            <person name="Robellet X."/>
            <person name="Robson G."/>
            <person name="Seiboth B."/>
            <person name="van Solingen P."/>
            <person name="Specht T."/>
            <person name="Sun J."/>
            <person name="Taheri-Talesh N."/>
            <person name="Takeshita N."/>
            <person name="Ussery D."/>
            <person name="vanKuyk P.A."/>
            <person name="Visser H."/>
            <person name="van de Vondervoort P.J."/>
            <person name="de Vries R.P."/>
            <person name="Walton J."/>
            <person name="Xiang X."/>
            <person name="Xiong Y."/>
            <person name="Zeng A.P."/>
            <person name="Brandt B.W."/>
            <person name="Cornell M.J."/>
            <person name="van den Hondel C.A."/>
            <person name="Visser J."/>
            <person name="Oliver S.G."/>
            <person name="Turner G."/>
        </authorList>
    </citation>
    <scope>GENOME REANNOTATION</scope>
    <source>
        <strain evidence="9">FGSC A4 / ATCC 38163 / CBS 112.46 / NRRL 194 / M139</strain>
    </source>
</reference>
<keyword evidence="4 6" id="KW-0472">Membrane</keyword>
<accession>Q5AWR0</accession>
<name>Q5AWR0_EMENI</name>
<dbReference type="OrthoDB" id="5391602at2759"/>
<evidence type="ECO:0000256" key="5">
    <source>
        <dbReference type="ARBA" id="ARBA00038359"/>
    </source>
</evidence>
<feature type="domain" description="Rhodopsin" evidence="7">
    <location>
        <begin position="5"/>
        <end position="177"/>
    </location>
</feature>
<feature type="transmembrane region" description="Helical" evidence="6">
    <location>
        <begin position="73"/>
        <end position="97"/>
    </location>
</feature>
<keyword evidence="9" id="KW-1185">Reference proteome</keyword>
<evidence type="ECO:0000313" key="9">
    <source>
        <dbReference type="Proteomes" id="UP000000560"/>
    </source>
</evidence>
<dbReference type="KEGG" id="ani:ANIA_07270"/>
<accession>C8VCU0</accession>
<feature type="transmembrane region" description="Helical" evidence="6">
    <location>
        <begin position="153"/>
        <end position="177"/>
    </location>
</feature>
<evidence type="ECO:0000256" key="1">
    <source>
        <dbReference type="ARBA" id="ARBA00004141"/>
    </source>
</evidence>
<organism evidence="8 9">
    <name type="scientific">Emericella nidulans (strain FGSC A4 / ATCC 38163 / CBS 112.46 / NRRL 194 / M139)</name>
    <name type="common">Aspergillus nidulans</name>
    <dbReference type="NCBI Taxonomy" id="227321"/>
    <lineage>
        <taxon>Eukaryota</taxon>
        <taxon>Fungi</taxon>
        <taxon>Dikarya</taxon>
        <taxon>Ascomycota</taxon>
        <taxon>Pezizomycotina</taxon>
        <taxon>Eurotiomycetes</taxon>
        <taxon>Eurotiomycetidae</taxon>
        <taxon>Eurotiales</taxon>
        <taxon>Aspergillaceae</taxon>
        <taxon>Aspergillus</taxon>
        <taxon>Aspergillus subgen. Nidulantes</taxon>
    </lineage>
</organism>
<protein>
    <recommendedName>
        <fullName evidence="7">Rhodopsin domain-containing protein</fullName>
    </recommendedName>
</protein>
<dbReference type="PANTHER" id="PTHR33048:SF134">
    <property type="entry name" value="INTEGRAL MEMBRANE PROTEIN"/>
    <property type="match status" value="1"/>
</dbReference>
<evidence type="ECO:0000256" key="3">
    <source>
        <dbReference type="ARBA" id="ARBA00022989"/>
    </source>
</evidence>
<feature type="transmembrane region" description="Helical" evidence="6">
    <location>
        <begin position="6"/>
        <end position="22"/>
    </location>
</feature>
<dbReference type="GeneID" id="2869963"/>
<evidence type="ECO:0000256" key="2">
    <source>
        <dbReference type="ARBA" id="ARBA00022692"/>
    </source>
</evidence>
<dbReference type="InParanoid" id="Q5AWR0"/>
<dbReference type="EMBL" id="BN001304">
    <property type="protein sequence ID" value="CBF78730.1"/>
    <property type="molecule type" value="Genomic_DNA"/>
</dbReference>
<dbReference type="eggNOG" id="ENOG502SHMA">
    <property type="taxonomic scope" value="Eukaryota"/>
</dbReference>
<comment type="subcellular location">
    <subcellularLocation>
        <location evidence="1">Membrane</location>
        <topology evidence="1">Multi-pass membrane protein</topology>
    </subcellularLocation>
</comment>
<feature type="transmembrane region" description="Helical" evidence="6">
    <location>
        <begin position="109"/>
        <end position="133"/>
    </location>
</feature>
<reference evidence="9" key="1">
    <citation type="journal article" date="2005" name="Nature">
        <title>Sequencing of Aspergillus nidulans and comparative analysis with A. fumigatus and A. oryzae.</title>
        <authorList>
            <person name="Galagan J.E."/>
            <person name="Calvo S.E."/>
            <person name="Cuomo C."/>
            <person name="Ma L.J."/>
            <person name="Wortman J.R."/>
            <person name="Batzoglou S."/>
            <person name="Lee S.I."/>
            <person name="Basturkmen M."/>
            <person name="Spevak C.C."/>
            <person name="Clutterbuck J."/>
            <person name="Kapitonov V."/>
            <person name="Jurka J."/>
            <person name="Scazzocchio C."/>
            <person name="Farman M."/>
            <person name="Butler J."/>
            <person name="Purcell S."/>
            <person name="Harris S."/>
            <person name="Braus G.H."/>
            <person name="Draht O."/>
            <person name="Busch S."/>
            <person name="D'Enfert C."/>
            <person name="Bouchier C."/>
            <person name="Goldman G.H."/>
            <person name="Bell-Pedersen D."/>
            <person name="Griffiths-Jones S."/>
            <person name="Doonan J.H."/>
            <person name="Yu J."/>
            <person name="Vienken K."/>
            <person name="Pain A."/>
            <person name="Freitag M."/>
            <person name="Selker E.U."/>
            <person name="Archer D.B."/>
            <person name="Penalva M.A."/>
            <person name="Oakley B.R."/>
            <person name="Momany M."/>
            <person name="Tanaka T."/>
            <person name="Kumagai T."/>
            <person name="Asai K."/>
            <person name="Machida M."/>
            <person name="Nierman W.C."/>
            <person name="Denning D.W."/>
            <person name="Caddick M."/>
            <person name="Hynes M."/>
            <person name="Paoletti M."/>
            <person name="Fischer R."/>
            <person name="Miller B."/>
            <person name="Dyer P."/>
            <person name="Sachs M.S."/>
            <person name="Osmani S.A."/>
            <person name="Birren B.W."/>
        </authorList>
    </citation>
    <scope>NUCLEOTIDE SEQUENCE [LARGE SCALE GENOMIC DNA]</scope>
    <source>
        <strain evidence="9">FGSC A4 / ATCC 38163 / CBS 112.46 / NRRL 194 / M139</strain>
    </source>
</reference>
<feature type="transmembrane region" description="Helical" evidence="6">
    <location>
        <begin position="34"/>
        <end position="53"/>
    </location>
</feature>
<dbReference type="VEuPathDB" id="FungiDB:AN7270"/>
<proteinExistence type="inferred from homology"/>
<dbReference type="InterPro" id="IPR049326">
    <property type="entry name" value="Rhodopsin_dom_fungi"/>
</dbReference>
<dbReference type="PANTHER" id="PTHR33048">
    <property type="entry name" value="PTH11-LIKE INTEGRAL MEMBRANE PROTEIN (AFU_ORTHOLOGUE AFUA_5G11245)"/>
    <property type="match status" value="1"/>
</dbReference>
<evidence type="ECO:0000256" key="4">
    <source>
        <dbReference type="ARBA" id="ARBA00023136"/>
    </source>
</evidence>
<dbReference type="AlphaFoldDB" id="Q5AWR0"/>
<evidence type="ECO:0000313" key="8">
    <source>
        <dbReference type="EMBL" id="CBF78730.1"/>
    </source>
</evidence>
<dbReference type="InterPro" id="IPR052337">
    <property type="entry name" value="SAT4-like"/>
</dbReference>
<keyword evidence="2 6" id="KW-0812">Transmembrane</keyword>
<evidence type="ECO:0000259" key="7">
    <source>
        <dbReference type="Pfam" id="PF20684"/>
    </source>
</evidence>
<dbReference type="Proteomes" id="UP000000560">
    <property type="component" value="Chromosome IV"/>
</dbReference>
<dbReference type="OMA" id="CINAKSF"/>
<dbReference type="RefSeq" id="XP_680539.1">
    <property type="nucleotide sequence ID" value="XM_675447.1"/>
</dbReference>
<dbReference type="Pfam" id="PF20684">
    <property type="entry name" value="Fung_rhodopsin"/>
    <property type="match status" value="1"/>
</dbReference>
<dbReference type="GO" id="GO:0016020">
    <property type="term" value="C:membrane"/>
    <property type="evidence" value="ECO:0007669"/>
    <property type="project" value="UniProtKB-SubCell"/>
</dbReference>
<gene>
    <name evidence="8" type="ORF">ANIA_07270</name>
</gene>